<proteinExistence type="predicted"/>
<keyword evidence="2" id="KW-1185">Reference proteome</keyword>
<dbReference type="AlphaFoldDB" id="E2B9R2"/>
<protein>
    <submittedName>
        <fullName evidence="1">Uncharacterized protein</fullName>
    </submittedName>
</protein>
<organism evidence="2">
    <name type="scientific">Harpegnathos saltator</name>
    <name type="common">Jerdon's jumping ant</name>
    <dbReference type="NCBI Taxonomy" id="610380"/>
    <lineage>
        <taxon>Eukaryota</taxon>
        <taxon>Metazoa</taxon>
        <taxon>Ecdysozoa</taxon>
        <taxon>Arthropoda</taxon>
        <taxon>Hexapoda</taxon>
        <taxon>Insecta</taxon>
        <taxon>Pterygota</taxon>
        <taxon>Neoptera</taxon>
        <taxon>Endopterygota</taxon>
        <taxon>Hymenoptera</taxon>
        <taxon>Apocrita</taxon>
        <taxon>Aculeata</taxon>
        <taxon>Formicoidea</taxon>
        <taxon>Formicidae</taxon>
        <taxon>Ponerinae</taxon>
        <taxon>Ponerini</taxon>
        <taxon>Harpegnathos</taxon>
    </lineage>
</organism>
<dbReference type="EMBL" id="GL446584">
    <property type="protein sequence ID" value="EFN87596.1"/>
    <property type="molecule type" value="Genomic_DNA"/>
</dbReference>
<reference evidence="1 2" key="1">
    <citation type="journal article" date="2010" name="Science">
        <title>Genomic comparison of the ants Camponotus floridanus and Harpegnathos saltator.</title>
        <authorList>
            <person name="Bonasio R."/>
            <person name="Zhang G."/>
            <person name="Ye C."/>
            <person name="Mutti N.S."/>
            <person name="Fang X."/>
            <person name="Qin N."/>
            <person name="Donahue G."/>
            <person name="Yang P."/>
            <person name="Li Q."/>
            <person name="Li C."/>
            <person name="Zhang P."/>
            <person name="Huang Z."/>
            <person name="Berger S.L."/>
            <person name="Reinberg D."/>
            <person name="Wang J."/>
            <person name="Liebig J."/>
        </authorList>
    </citation>
    <scope>NUCLEOTIDE SEQUENCE [LARGE SCALE GENOMIC DNA]</scope>
    <source>
        <strain evidence="1 2">R22 G/1</strain>
    </source>
</reference>
<dbReference type="Proteomes" id="UP000008237">
    <property type="component" value="Unassembled WGS sequence"/>
</dbReference>
<evidence type="ECO:0000313" key="1">
    <source>
        <dbReference type="EMBL" id="EFN87596.1"/>
    </source>
</evidence>
<accession>E2B9R2</accession>
<evidence type="ECO:0000313" key="2">
    <source>
        <dbReference type="Proteomes" id="UP000008237"/>
    </source>
</evidence>
<sequence>MAEAEKLFDRIIHPIHNSVVGSERKLFSLNEILTSITKTKCNGARSTWDDAGRKLDAARPLPDAPAVFVVAGAGRSGTSVSHVANFSRVPYNITYTWTQTLADSQRQSTKTNGMLLSNLLRCSLPDIFHHYELTSAPPVYRQALDRNLRQERKQSPASAKPFKCRAFAAEQPRSGPVIPILQQQSTARRRLRVVISLYCRLMLDDTAKRRTPSARRTLAGVKTTLKRFAKCGRTHIRKRNENNKRNVGLVAAVEPQLFDSPSFLYPELSHRHRAPRCKEEDARDNVTRQAEWNCGWILTIRVSGGKQKSVNAGN</sequence>
<gene>
    <name evidence="1" type="ORF">EAI_07212</name>
</gene>
<dbReference type="InParanoid" id="E2B9R2"/>
<name>E2B9R2_HARSA</name>